<keyword evidence="11" id="KW-1185">Reference proteome</keyword>
<evidence type="ECO:0000256" key="5">
    <source>
        <dbReference type="ARBA" id="ARBA00037590"/>
    </source>
</evidence>
<dbReference type="OrthoDB" id="9807213at2"/>
<evidence type="ECO:0000256" key="8">
    <source>
        <dbReference type="SAM" id="MobiDB-lite"/>
    </source>
</evidence>
<dbReference type="PANTHER" id="PTHR47683:SF4">
    <property type="entry name" value="PSEUDOURIDINE SYNTHASE"/>
    <property type="match status" value="1"/>
</dbReference>
<dbReference type="InterPro" id="IPR000748">
    <property type="entry name" value="PsdUridine_synth_RsuA/RluB/E/F"/>
</dbReference>
<dbReference type="Gene3D" id="3.30.70.580">
    <property type="entry name" value="Pseudouridine synthase I, catalytic domain, N-terminal subdomain"/>
    <property type="match status" value="1"/>
</dbReference>
<proteinExistence type="inferred from homology"/>
<dbReference type="Gene3D" id="3.10.290.10">
    <property type="entry name" value="RNA-binding S4 domain"/>
    <property type="match status" value="1"/>
</dbReference>
<gene>
    <name evidence="10" type="ORF">SAMN04487962_1065</name>
</gene>
<dbReference type="GO" id="GO:0001522">
    <property type="term" value="P:pseudouridine synthesis"/>
    <property type="evidence" value="ECO:0007669"/>
    <property type="project" value="InterPro"/>
</dbReference>
<comment type="similarity">
    <text evidence="1 7">Belongs to the pseudouridine synthase RsuA family.</text>
</comment>
<evidence type="ECO:0000256" key="4">
    <source>
        <dbReference type="ARBA" id="ARBA00036749"/>
    </source>
</evidence>
<dbReference type="InterPro" id="IPR036986">
    <property type="entry name" value="S4_RNA-bd_sf"/>
</dbReference>
<evidence type="ECO:0000256" key="6">
    <source>
        <dbReference type="PROSITE-ProRule" id="PRU00182"/>
    </source>
</evidence>
<accession>A0A1I0CUZ4</accession>
<dbReference type="EMBL" id="FOHZ01000006">
    <property type="protein sequence ID" value="SET23635.1"/>
    <property type="molecule type" value="Genomic_DNA"/>
</dbReference>
<evidence type="ECO:0000256" key="7">
    <source>
        <dbReference type="RuleBase" id="RU003887"/>
    </source>
</evidence>
<dbReference type="AlphaFoldDB" id="A0A1I0CUZ4"/>
<feature type="region of interest" description="Disordered" evidence="8">
    <location>
        <begin position="219"/>
        <end position="241"/>
    </location>
</feature>
<organism evidence="10 11">
    <name type="scientific">Marinobacter segnicrescens</name>
    <dbReference type="NCBI Taxonomy" id="430453"/>
    <lineage>
        <taxon>Bacteria</taxon>
        <taxon>Pseudomonadati</taxon>
        <taxon>Pseudomonadota</taxon>
        <taxon>Gammaproteobacteria</taxon>
        <taxon>Pseudomonadales</taxon>
        <taxon>Marinobacteraceae</taxon>
        <taxon>Marinobacter</taxon>
    </lineage>
</organism>
<dbReference type="NCBIfam" id="TIGR00093">
    <property type="entry name" value="pseudouridine synthase"/>
    <property type="match status" value="1"/>
</dbReference>
<dbReference type="InterPro" id="IPR006145">
    <property type="entry name" value="PsdUridine_synth_RsuA/RluA"/>
</dbReference>
<dbReference type="PROSITE" id="PS01149">
    <property type="entry name" value="PSI_RSU"/>
    <property type="match status" value="1"/>
</dbReference>
<dbReference type="InterPro" id="IPR050343">
    <property type="entry name" value="RsuA_PseudoU_synthase"/>
</dbReference>
<dbReference type="SUPFAM" id="SSF55120">
    <property type="entry name" value="Pseudouridine synthase"/>
    <property type="match status" value="1"/>
</dbReference>
<dbReference type="RefSeq" id="WP_091850218.1">
    <property type="nucleotide sequence ID" value="NZ_FOHZ01000006.1"/>
</dbReference>
<dbReference type="InterPro" id="IPR018496">
    <property type="entry name" value="PsdUridine_synth_RsuA/RluB_CS"/>
</dbReference>
<keyword evidence="2 6" id="KW-0694">RNA-binding</keyword>
<dbReference type="InterPro" id="IPR020103">
    <property type="entry name" value="PsdUridine_synth_cat_dom_sf"/>
</dbReference>
<dbReference type="GO" id="GO:0003723">
    <property type="term" value="F:RNA binding"/>
    <property type="evidence" value="ECO:0007669"/>
    <property type="project" value="UniProtKB-KW"/>
</dbReference>
<dbReference type="GO" id="GO:0160136">
    <property type="term" value="F:16S rRNA pseudouridine(516) synthase activity"/>
    <property type="evidence" value="ECO:0007669"/>
    <property type="project" value="UniProtKB-EC"/>
</dbReference>
<dbReference type="PROSITE" id="PS50889">
    <property type="entry name" value="S4"/>
    <property type="match status" value="1"/>
</dbReference>
<dbReference type="GO" id="GO:0006364">
    <property type="term" value="P:rRNA processing"/>
    <property type="evidence" value="ECO:0007669"/>
    <property type="project" value="UniProtKB-ARBA"/>
</dbReference>
<comment type="function">
    <text evidence="5">Responsible for synthesis of pseudouridine from uracil-516 in 16S ribosomal RNA.</text>
</comment>
<name>A0A1I0CUZ4_9GAMM</name>
<evidence type="ECO:0000256" key="2">
    <source>
        <dbReference type="ARBA" id="ARBA00022884"/>
    </source>
</evidence>
<dbReference type="Proteomes" id="UP000198762">
    <property type="component" value="Unassembled WGS sequence"/>
</dbReference>
<protein>
    <recommendedName>
        <fullName evidence="7">Pseudouridine synthase</fullName>
        <ecNumber evidence="7">5.4.99.-</ecNumber>
    </recommendedName>
</protein>
<dbReference type="Pfam" id="PF00849">
    <property type="entry name" value="PseudoU_synth_2"/>
    <property type="match status" value="1"/>
</dbReference>
<dbReference type="CDD" id="cd00165">
    <property type="entry name" value="S4"/>
    <property type="match status" value="1"/>
</dbReference>
<reference evidence="11" key="1">
    <citation type="submission" date="2016-10" db="EMBL/GenBank/DDBJ databases">
        <authorList>
            <person name="Varghese N."/>
            <person name="Submissions S."/>
        </authorList>
    </citation>
    <scope>NUCLEOTIDE SEQUENCE [LARGE SCALE GENOMIC DNA]</scope>
    <source>
        <strain evidence="11">CGMCC 1.6489</strain>
    </source>
</reference>
<feature type="compositionally biased region" description="Basic and acidic residues" evidence="8">
    <location>
        <begin position="232"/>
        <end position="241"/>
    </location>
</feature>
<dbReference type="InterPro" id="IPR042092">
    <property type="entry name" value="PsdUridine_s_RsuA/RluB/E/F_cat"/>
</dbReference>
<dbReference type="Gene3D" id="3.30.70.1560">
    <property type="entry name" value="Alpha-L RNA-binding motif"/>
    <property type="match status" value="1"/>
</dbReference>
<evidence type="ECO:0000259" key="9">
    <source>
        <dbReference type="Pfam" id="PF00849"/>
    </source>
</evidence>
<dbReference type="PANTHER" id="PTHR47683">
    <property type="entry name" value="PSEUDOURIDINE SYNTHASE FAMILY PROTEIN-RELATED"/>
    <property type="match status" value="1"/>
</dbReference>
<keyword evidence="3 7" id="KW-0413">Isomerase</keyword>
<evidence type="ECO:0000256" key="3">
    <source>
        <dbReference type="ARBA" id="ARBA00023235"/>
    </source>
</evidence>
<evidence type="ECO:0000256" key="1">
    <source>
        <dbReference type="ARBA" id="ARBA00008348"/>
    </source>
</evidence>
<feature type="domain" description="Pseudouridine synthase RsuA/RluA-like" evidence="9">
    <location>
        <begin position="62"/>
        <end position="192"/>
    </location>
</feature>
<dbReference type="EC" id="5.4.99.-" evidence="7"/>
<dbReference type="CDD" id="cd02553">
    <property type="entry name" value="PseudoU_synth_RsuA"/>
    <property type="match status" value="1"/>
</dbReference>
<sequence>MKLSRILSNENGVSRKQANQSIATGMVMVDGQRCSNASAEVSRFQQVTSHGKIIQQGAPARYLMLNKPAGYLSATRDAVHRTVMDLLPTEWCDDLHIAGRLDRATTGLLILTNDGNWSRNLTDPLTRVPKVYRVTTAYPLSPDTESRFAAGIWFAWEGLTTSPAVLEQLAHCEARLTIFEGRYHQVKRMFHAVGNRVTGLHRERVGDIVLPDDLPPGTYRHLSDSELQSVPHSRDSDSAMP</sequence>
<dbReference type="STRING" id="430453.SAMN04487962_1065"/>
<evidence type="ECO:0000313" key="11">
    <source>
        <dbReference type="Proteomes" id="UP000198762"/>
    </source>
</evidence>
<dbReference type="SUPFAM" id="SSF55174">
    <property type="entry name" value="Alpha-L RNA-binding motif"/>
    <property type="match status" value="1"/>
</dbReference>
<dbReference type="InterPro" id="IPR020094">
    <property type="entry name" value="TruA/RsuA/RluB/E/F_N"/>
</dbReference>
<comment type="catalytic activity">
    <reaction evidence="4">
        <text>uridine(516) in 16S rRNA = pseudouridine(516) in 16S rRNA</text>
        <dbReference type="Rhea" id="RHEA:38867"/>
        <dbReference type="Rhea" id="RHEA-COMP:10089"/>
        <dbReference type="Rhea" id="RHEA-COMP:10090"/>
        <dbReference type="ChEBI" id="CHEBI:65314"/>
        <dbReference type="ChEBI" id="CHEBI:65315"/>
        <dbReference type="EC" id="5.4.99.19"/>
    </reaction>
</comment>
<evidence type="ECO:0000313" key="10">
    <source>
        <dbReference type="EMBL" id="SET23635.1"/>
    </source>
</evidence>